<protein>
    <submittedName>
        <fullName evidence="6">Family 1 glycosylhydrolase</fullName>
    </submittedName>
</protein>
<dbReference type="InterPro" id="IPR017853">
    <property type="entry name" value="GH"/>
</dbReference>
<dbReference type="Proteomes" id="UP001139336">
    <property type="component" value="Unassembled WGS sequence"/>
</dbReference>
<dbReference type="PRINTS" id="PR00131">
    <property type="entry name" value="GLHYDRLASE1"/>
</dbReference>
<dbReference type="PANTHER" id="PTHR10353:SF209">
    <property type="entry name" value="GALACTOLIPID GALACTOSYLTRANSFERASE SFR2, CHLOROPLASTIC"/>
    <property type="match status" value="1"/>
</dbReference>
<keyword evidence="7" id="KW-1185">Reference proteome</keyword>
<feature type="chain" id="PRO_5040911635" evidence="5">
    <location>
        <begin position="41"/>
        <end position="462"/>
    </location>
</feature>
<keyword evidence="2" id="KW-0378">Hydrolase</keyword>
<evidence type="ECO:0000256" key="2">
    <source>
        <dbReference type="ARBA" id="ARBA00022801"/>
    </source>
</evidence>
<accession>A0A9X1QRJ1</accession>
<sequence length="462" mass="51044">MTKLNSGAHGFRPRGLRAAGASVLAAACSLVLLPLAPASAGSLPPEEPAVAPSHFHWGVATSGFQVEGSNPDSNWKRYVDSTAPTGKIDPVNDAVDFWNRYPEDIQRAADMGVNTFRLSVEWARIEPQPGQYDEEALRHYDDIIGTIRAHGMTPMITMVHYVYPGWLVDHGGFMTEEAVEHFGAFADLIAQRWGGPGKDTLWVTFNEPLVFFGHEVEMGNVKVTDMPRFLDYVARAHRLGYEAAHRANPQTMVTTNEAFLPAVTGIADKVLLDKVADQVDFIGIDYYYGVALNNLTAVHAAAADFGRVRPQPEVIYDAIKHFGTSYPDKPIYIVENGMPSDNGQRADGVERSDFVKDTIFWVQRAIADGYNVIGYNYWSLVDNYEWGDYTPRFGLYQVDVLSDPSLERKATSGVDAYREVIEQGGLPADYRPVLPLAFCSASTIPDSCINPPDPNGPRQPIR</sequence>
<name>A0A9X1QRJ1_9CORY</name>
<dbReference type="GO" id="GO:0005975">
    <property type="term" value="P:carbohydrate metabolic process"/>
    <property type="evidence" value="ECO:0007669"/>
    <property type="project" value="InterPro"/>
</dbReference>
<gene>
    <name evidence="6" type="ORF">L1O03_07835</name>
</gene>
<evidence type="ECO:0000256" key="4">
    <source>
        <dbReference type="RuleBase" id="RU003690"/>
    </source>
</evidence>
<dbReference type="Pfam" id="PF00232">
    <property type="entry name" value="Glyco_hydro_1"/>
    <property type="match status" value="2"/>
</dbReference>
<dbReference type="RefSeq" id="WP_236119229.1">
    <property type="nucleotide sequence ID" value="NZ_JAKGSI010000004.1"/>
</dbReference>
<dbReference type="AlphaFoldDB" id="A0A9X1QRJ1"/>
<evidence type="ECO:0000313" key="7">
    <source>
        <dbReference type="Proteomes" id="UP001139336"/>
    </source>
</evidence>
<proteinExistence type="inferred from homology"/>
<reference evidence="6" key="1">
    <citation type="submission" date="2022-01" db="EMBL/GenBank/DDBJ databases">
        <title>Corynebacterium sp. nov isolated from isolated from the feces of the greater white-fronted geese (Anser albifrons) at Poyang Lake, PR China.</title>
        <authorList>
            <person name="Liu Q."/>
        </authorList>
    </citation>
    <scope>NUCLEOTIDE SEQUENCE</scope>
    <source>
        <strain evidence="6">JCM 32435</strain>
    </source>
</reference>
<dbReference type="GO" id="GO:0008422">
    <property type="term" value="F:beta-glucosidase activity"/>
    <property type="evidence" value="ECO:0007669"/>
    <property type="project" value="TreeGrafter"/>
</dbReference>
<evidence type="ECO:0000256" key="5">
    <source>
        <dbReference type="SAM" id="SignalP"/>
    </source>
</evidence>
<feature type="signal peptide" evidence="5">
    <location>
        <begin position="1"/>
        <end position="40"/>
    </location>
</feature>
<evidence type="ECO:0000256" key="3">
    <source>
        <dbReference type="ARBA" id="ARBA00023295"/>
    </source>
</evidence>
<dbReference type="SUPFAM" id="SSF51445">
    <property type="entry name" value="(Trans)glycosidases"/>
    <property type="match status" value="1"/>
</dbReference>
<comment type="caution">
    <text evidence="6">The sequence shown here is derived from an EMBL/GenBank/DDBJ whole genome shotgun (WGS) entry which is preliminary data.</text>
</comment>
<organism evidence="6 7">
    <name type="scientific">Corynebacterium uropygiale</name>
    <dbReference type="NCBI Taxonomy" id="1775911"/>
    <lineage>
        <taxon>Bacteria</taxon>
        <taxon>Bacillati</taxon>
        <taxon>Actinomycetota</taxon>
        <taxon>Actinomycetes</taxon>
        <taxon>Mycobacteriales</taxon>
        <taxon>Corynebacteriaceae</taxon>
        <taxon>Corynebacterium</taxon>
    </lineage>
</organism>
<dbReference type="InterPro" id="IPR033132">
    <property type="entry name" value="GH_1_N_CS"/>
</dbReference>
<dbReference type="Gene3D" id="3.20.20.80">
    <property type="entry name" value="Glycosidases"/>
    <property type="match status" value="2"/>
</dbReference>
<keyword evidence="5" id="KW-0732">Signal</keyword>
<dbReference type="InterPro" id="IPR001360">
    <property type="entry name" value="Glyco_hydro_1"/>
</dbReference>
<dbReference type="PROSITE" id="PS00653">
    <property type="entry name" value="GLYCOSYL_HYDROL_F1_2"/>
    <property type="match status" value="1"/>
</dbReference>
<evidence type="ECO:0000256" key="1">
    <source>
        <dbReference type="ARBA" id="ARBA00010838"/>
    </source>
</evidence>
<keyword evidence="3" id="KW-0326">Glycosidase</keyword>
<dbReference type="EMBL" id="JAKGSI010000004">
    <property type="protein sequence ID" value="MCF4007082.1"/>
    <property type="molecule type" value="Genomic_DNA"/>
</dbReference>
<evidence type="ECO:0000313" key="6">
    <source>
        <dbReference type="EMBL" id="MCF4007082.1"/>
    </source>
</evidence>
<dbReference type="PANTHER" id="PTHR10353">
    <property type="entry name" value="GLYCOSYL HYDROLASE"/>
    <property type="match status" value="1"/>
</dbReference>
<dbReference type="PROSITE" id="PS51257">
    <property type="entry name" value="PROKAR_LIPOPROTEIN"/>
    <property type="match status" value="1"/>
</dbReference>
<comment type="similarity">
    <text evidence="1 4">Belongs to the glycosyl hydrolase 1 family.</text>
</comment>